<comment type="caution">
    <text evidence="2">The sequence shown here is derived from an EMBL/GenBank/DDBJ whole genome shotgun (WGS) entry which is preliminary data.</text>
</comment>
<evidence type="ECO:0000313" key="3">
    <source>
        <dbReference type="Proteomes" id="UP000327493"/>
    </source>
</evidence>
<feature type="non-terminal residue" evidence="2">
    <location>
        <position position="1"/>
    </location>
</feature>
<protein>
    <submittedName>
        <fullName evidence="2">Uncharacterized protein</fullName>
    </submittedName>
</protein>
<evidence type="ECO:0000313" key="2">
    <source>
        <dbReference type="EMBL" id="KAA8577592.1"/>
    </source>
</evidence>
<dbReference type="Proteomes" id="UP000327493">
    <property type="component" value="Unassembled WGS sequence"/>
</dbReference>
<dbReference type="AlphaFoldDB" id="A0A5J5C750"/>
<evidence type="ECO:0000256" key="1">
    <source>
        <dbReference type="SAM" id="MobiDB-lite"/>
    </source>
</evidence>
<organism evidence="2 3">
    <name type="scientific">Etheostoma spectabile</name>
    <name type="common">orangethroat darter</name>
    <dbReference type="NCBI Taxonomy" id="54343"/>
    <lineage>
        <taxon>Eukaryota</taxon>
        <taxon>Metazoa</taxon>
        <taxon>Chordata</taxon>
        <taxon>Craniata</taxon>
        <taxon>Vertebrata</taxon>
        <taxon>Euteleostomi</taxon>
        <taxon>Actinopterygii</taxon>
        <taxon>Neopterygii</taxon>
        <taxon>Teleostei</taxon>
        <taxon>Neoteleostei</taxon>
        <taxon>Acanthomorphata</taxon>
        <taxon>Eupercaria</taxon>
        <taxon>Perciformes</taxon>
        <taxon>Percoidei</taxon>
        <taxon>Percidae</taxon>
        <taxon>Etheostomatinae</taxon>
        <taxon>Etheostoma</taxon>
    </lineage>
</organism>
<sequence>VVGGESQSQLPFEDSFGRAGGPRGSQHGQNIKILCVKPKTCQLARIGITKVIEAWNAHRIPGNTK</sequence>
<feature type="region of interest" description="Disordered" evidence="1">
    <location>
        <begin position="1"/>
        <end position="29"/>
    </location>
</feature>
<name>A0A5J5C750_9PERO</name>
<proteinExistence type="predicted"/>
<accession>A0A5J5C750</accession>
<gene>
    <name evidence="2" type="ORF">FQN60_003406</name>
</gene>
<feature type="compositionally biased region" description="Polar residues" evidence="1">
    <location>
        <begin position="1"/>
        <end position="10"/>
    </location>
</feature>
<reference evidence="2 3" key="1">
    <citation type="submission" date="2019-08" db="EMBL/GenBank/DDBJ databases">
        <title>A chromosome-level genome assembly, high-density linkage maps, and genome scans reveal the genomic architecture of hybrid incompatibilities underlying speciation via character displacement in darters (Percidae: Etheostominae).</title>
        <authorList>
            <person name="Moran R.L."/>
            <person name="Catchen J.M."/>
            <person name="Fuller R.C."/>
        </authorList>
    </citation>
    <scope>NUCLEOTIDE SEQUENCE [LARGE SCALE GENOMIC DNA]</scope>
    <source>
        <strain evidence="2">EspeVRDwgs_2016</strain>
        <tissue evidence="2">Muscle</tissue>
    </source>
</reference>
<dbReference type="EMBL" id="VOFY01002400">
    <property type="protein sequence ID" value="KAA8577592.1"/>
    <property type="molecule type" value="Genomic_DNA"/>
</dbReference>
<keyword evidence="3" id="KW-1185">Reference proteome</keyword>